<accession>A0A0T6LK85</accession>
<evidence type="ECO:0000259" key="1">
    <source>
        <dbReference type="PROSITE" id="PS50943"/>
    </source>
</evidence>
<organism evidence="2 3">
    <name type="scientific">Wenjunlia vitaminophila</name>
    <name type="common">Streptomyces vitaminophilus</name>
    <dbReference type="NCBI Taxonomy" id="76728"/>
    <lineage>
        <taxon>Bacteria</taxon>
        <taxon>Bacillati</taxon>
        <taxon>Actinomycetota</taxon>
        <taxon>Actinomycetes</taxon>
        <taxon>Kitasatosporales</taxon>
        <taxon>Streptomycetaceae</taxon>
        <taxon>Wenjunlia</taxon>
    </lineage>
</organism>
<dbReference type="Proteomes" id="UP000050867">
    <property type="component" value="Unassembled WGS sequence"/>
</dbReference>
<dbReference type="eggNOG" id="COG1396">
    <property type="taxonomic scope" value="Bacteria"/>
</dbReference>
<dbReference type="GO" id="GO:0003677">
    <property type="term" value="F:DNA binding"/>
    <property type="evidence" value="ECO:0007669"/>
    <property type="project" value="InterPro"/>
</dbReference>
<dbReference type="EMBL" id="LLZU01000039">
    <property type="protein sequence ID" value="KRV46453.1"/>
    <property type="molecule type" value="Genomic_DNA"/>
</dbReference>
<dbReference type="Pfam" id="PF13560">
    <property type="entry name" value="HTH_31"/>
    <property type="match status" value="1"/>
</dbReference>
<comment type="caution">
    <text evidence="2">The sequence shown here is derived from an EMBL/GenBank/DDBJ whole genome shotgun (WGS) entry which is preliminary data.</text>
</comment>
<dbReference type="PROSITE" id="PS50943">
    <property type="entry name" value="HTH_CROC1"/>
    <property type="match status" value="1"/>
</dbReference>
<dbReference type="Gene3D" id="1.10.260.40">
    <property type="entry name" value="lambda repressor-like DNA-binding domains"/>
    <property type="match status" value="1"/>
</dbReference>
<gene>
    <name evidence="2" type="ORF">AQ490_11175</name>
</gene>
<dbReference type="SMART" id="SM00530">
    <property type="entry name" value="HTH_XRE"/>
    <property type="match status" value="1"/>
</dbReference>
<dbReference type="InterPro" id="IPR043917">
    <property type="entry name" value="DUF5753"/>
</dbReference>
<dbReference type="RefSeq" id="WP_018386536.1">
    <property type="nucleotide sequence ID" value="NZ_LLZU01000039.1"/>
</dbReference>
<dbReference type="SUPFAM" id="SSF47413">
    <property type="entry name" value="lambda repressor-like DNA-binding domains"/>
    <property type="match status" value="1"/>
</dbReference>
<dbReference type="Pfam" id="PF19054">
    <property type="entry name" value="DUF5753"/>
    <property type="match status" value="1"/>
</dbReference>
<feature type="domain" description="HTH cro/C1-type" evidence="1">
    <location>
        <begin position="7"/>
        <end position="62"/>
    </location>
</feature>
<keyword evidence="3" id="KW-1185">Reference proteome</keyword>
<dbReference type="AlphaFoldDB" id="A0A0T6LK85"/>
<dbReference type="InterPro" id="IPR001387">
    <property type="entry name" value="Cro/C1-type_HTH"/>
</dbReference>
<dbReference type="InterPro" id="IPR010982">
    <property type="entry name" value="Lambda_DNA-bd_dom_sf"/>
</dbReference>
<sequence length="276" mass="32438">MMFGNTLRQRRLASGLSESEVARRTRYSASKINRLEHGLHDFKRTDVQRLLDIYGVTVPQERERLLELASKANERGWWDPWRDVTTKALQTYVSLESLAQRIRSYESGQLHGLLQIPDYTAALVRANSRSKEKREIDRIVELREMRQKRFMEDSRMVLRCVLDEVTLTRGYGDRQVMRRQIEHLLDLADHRRISFRLAEMSAPNLPVQIGPMTVFDFEDGQLPEIVYIERVNGGLYLQEPQDVDELIKGFDQLMQASLHHRACVRRLMDHRKKYAT</sequence>
<proteinExistence type="predicted"/>
<dbReference type="CDD" id="cd00093">
    <property type="entry name" value="HTH_XRE"/>
    <property type="match status" value="1"/>
</dbReference>
<protein>
    <recommendedName>
        <fullName evidence="1">HTH cro/C1-type domain-containing protein</fullName>
    </recommendedName>
</protein>
<dbReference type="STRING" id="76728.AQ490_11175"/>
<reference evidence="2 3" key="1">
    <citation type="submission" date="2015-10" db="EMBL/GenBank/DDBJ databases">
        <title>Draft genome sequence of pyrrolomycin-producing Streptomyces vitaminophilus.</title>
        <authorList>
            <person name="Graham D.E."/>
            <person name="Mahan K.M."/>
            <person name="Klingeman D.M."/>
            <person name="Hettich R.L."/>
            <person name="Parry R.J."/>
        </authorList>
    </citation>
    <scope>NUCLEOTIDE SEQUENCE [LARGE SCALE GENOMIC DNA]</scope>
    <source>
        <strain evidence="2 3">ATCC 31673</strain>
    </source>
</reference>
<evidence type="ECO:0000313" key="3">
    <source>
        <dbReference type="Proteomes" id="UP000050867"/>
    </source>
</evidence>
<dbReference type="OrthoDB" id="4314786at2"/>
<name>A0A0T6LK85_WENVI</name>
<evidence type="ECO:0000313" key="2">
    <source>
        <dbReference type="EMBL" id="KRV46453.1"/>
    </source>
</evidence>